<feature type="domain" description="3-keto-alpha-glucoside-1,2-lyase/3-keto-2-hydroxy-glucal hydratase" evidence="2">
    <location>
        <begin position="193"/>
        <end position="322"/>
    </location>
</feature>
<name>Q2FM66_METHJ</name>
<evidence type="ECO:0000313" key="4">
    <source>
        <dbReference type="EMBL" id="ABD41638.1"/>
    </source>
</evidence>
<dbReference type="EnsemblBacteria" id="ABD41638">
    <property type="protein sequence ID" value="ABD41638"/>
    <property type="gene ID" value="Mhun_1927"/>
</dbReference>
<dbReference type="OrthoDB" id="117398at2157"/>
<dbReference type="Gene3D" id="2.60.120.560">
    <property type="entry name" value="Exo-inulinase, domain 1"/>
    <property type="match status" value="1"/>
</dbReference>
<dbReference type="Pfam" id="PF13240">
    <property type="entry name" value="Zn_Ribbon_1"/>
    <property type="match status" value="1"/>
</dbReference>
<evidence type="ECO:0000256" key="1">
    <source>
        <dbReference type="SAM" id="Phobius"/>
    </source>
</evidence>
<dbReference type="Proteomes" id="UP000001941">
    <property type="component" value="Chromosome"/>
</dbReference>
<dbReference type="InterPro" id="IPR010496">
    <property type="entry name" value="AL/BT2_dom"/>
</dbReference>
<evidence type="ECO:0000259" key="3">
    <source>
        <dbReference type="Pfam" id="PF13240"/>
    </source>
</evidence>
<dbReference type="GeneID" id="3924124"/>
<evidence type="ECO:0000259" key="2">
    <source>
        <dbReference type="Pfam" id="PF06439"/>
    </source>
</evidence>
<organism evidence="4 5">
    <name type="scientific">Methanospirillum hungatei JF-1 (strain ATCC 27890 / DSM 864 / NBRC 100397 / JF-1)</name>
    <dbReference type="NCBI Taxonomy" id="323259"/>
    <lineage>
        <taxon>Archaea</taxon>
        <taxon>Methanobacteriati</taxon>
        <taxon>Methanobacteriota</taxon>
        <taxon>Stenosarchaea group</taxon>
        <taxon>Methanomicrobia</taxon>
        <taxon>Methanomicrobiales</taxon>
        <taxon>Methanospirillaceae</taxon>
        <taxon>Methanospirillum</taxon>
    </lineage>
</organism>
<keyword evidence="1" id="KW-1133">Transmembrane helix</keyword>
<gene>
    <name evidence="4" type="ordered locus">Mhun_1927</name>
</gene>
<dbReference type="InParanoid" id="Q2FM66"/>
<sequence length="333" mass="37121">MKKVSCPSCGKENRPDARTCAYCAMPIDDKPAPHVEPISPYDDLFSDDIIPEKPQPKAKPLKGPVLEPDAEFEEPAGRKRMQIPLPANRDMAFLAGIIGVGIILILAVFFLPSTPPDQTSVQVPEITPEVTREIIETPKPTPDVQSGTGYTQFDNFSDKESGWGSYESDTFLKYYSGGEYHMIQKGEDLSDRALLGKDVTDFVAEVETRLDSGPLTGQYGMIFRFDNGNYYSFGINGRGWFTVRKHMDGKVYEMIPLTETYILNKGYETNRLGIKAEGNTLSLYINGKMVRAISDTSLTHGDIGFFVSRLAEQGFIKEQPVHVAFDNFKFGEI</sequence>
<dbReference type="HOGENOM" id="CLU_833165_0_0_2"/>
<dbReference type="GO" id="GO:0016787">
    <property type="term" value="F:hydrolase activity"/>
    <property type="evidence" value="ECO:0007669"/>
    <property type="project" value="InterPro"/>
</dbReference>
<dbReference type="STRING" id="323259.Mhun_1927"/>
<dbReference type="KEGG" id="mhu:Mhun_1927"/>
<dbReference type="InterPro" id="IPR026870">
    <property type="entry name" value="Zinc_ribbon_dom"/>
</dbReference>
<keyword evidence="5" id="KW-1185">Reference proteome</keyword>
<dbReference type="RefSeq" id="WP_011448900.1">
    <property type="nucleotide sequence ID" value="NC_007796.1"/>
</dbReference>
<keyword evidence="1" id="KW-0812">Transmembrane</keyword>
<accession>Q2FM66</accession>
<reference evidence="5" key="1">
    <citation type="journal article" date="2016" name="Stand. Genomic Sci.">
        <title>Complete genome sequence of Methanospirillum hungatei type strain JF1.</title>
        <authorList>
            <person name="Gunsalus R.P."/>
            <person name="Cook L.E."/>
            <person name="Crable B."/>
            <person name="Rohlin L."/>
            <person name="McDonald E."/>
            <person name="Mouttaki H."/>
            <person name="Sieber J.R."/>
            <person name="Poweleit N."/>
            <person name="Zhou H."/>
            <person name="Lapidus A.L."/>
            <person name="Daligault H.E."/>
            <person name="Land M."/>
            <person name="Gilna P."/>
            <person name="Ivanova N."/>
            <person name="Kyrpides N."/>
            <person name="Culley D.E."/>
            <person name="McInerney M.J."/>
        </authorList>
    </citation>
    <scope>NUCLEOTIDE SEQUENCE [LARGE SCALE GENOMIC DNA]</scope>
    <source>
        <strain evidence="5">ATCC 27890 / DSM 864 / NBRC 100397 / JF-1</strain>
    </source>
</reference>
<dbReference type="Pfam" id="PF06439">
    <property type="entry name" value="3keto-disac_hyd"/>
    <property type="match status" value="1"/>
</dbReference>
<evidence type="ECO:0008006" key="6">
    <source>
        <dbReference type="Google" id="ProtNLM"/>
    </source>
</evidence>
<evidence type="ECO:0000313" key="5">
    <source>
        <dbReference type="Proteomes" id="UP000001941"/>
    </source>
</evidence>
<feature type="domain" description="Zinc-ribbon" evidence="3">
    <location>
        <begin position="6"/>
        <end position="26"/>
    </location>
</feature>
<keyword evidence="1" id="KW-0472">Membrane</keyword>
<dbReference type="AlphaFoldDB" id="Q2FM66"/>
<protein>
    <recommendedName>
        <fullName evidence="6">Zinc-ribbon domain-containing protein</fullName>
    </recommendedName>
</protein>
<dbReference type="eggNOG" id="arCOG01917">
    <property type="taxonomic scope" value="Archaea"/>
</dbReference>
<feature type="transmembrane region" description="Helical" evidence="1">
    <location>
        <begin position="91"/>
        <end position="111"/>
    </location>
</feature>
<dbReference type="EMBL" id="CP000254">
    <property type="protein sequence ID" value="ABD41638.1"/>
    <property type="molecule type" value="Genomic_DNA"/>
</dbReference>
<proteinExistence type="predicted"/>